<gene>
    <name evidence="2" type="ORF">QC761_700932</name>
</gene>
<keyword evidence="3" id="KW-1185">Reference proteome</keyword>
<evidence type="ECO:0000313" key="3">
    <source>
        <dbReference type="Proteomes" id="UP001322138"/>
    </source>
</evidence>
<proteinExistence type="predicted"/>
<feature type="region of interest" description="Disordered" evidence="1">
    <location>
        <begin position="99"/>
        <end position="120"/>
    </location>
</feature>
<dbReference type="PANTHER" id="PTHR40135">
    <property type="entry name" value="MITOCHONDRIAL PHOSPHATE CARRIER PROTEIN"/>
    <property type="match status" value="1"/>
</dbReference>
<organism evidence="2 3">
    <name type="scientific">Podospora bellae-mahoneyi</name>
    <dbReference type="NCBI Taxonomy" id="2093777"/>
    <lineage>
        <taxon>Eukaryota</taxon>
        <taxon>Fungi</taxon>
        <taxon>Dikarya</taxon>
        <taxon>Ascomycota</taxon>
        <taxon>Pezizomycotina</taxon>
        <taxon>Sordariomycetes</taxon>
        <taxon>Sordariomycetidae</taxon>
        <taxon>Sordariales</taxon>
        <taxon>Podosporaceae</taxon>
        <taxon>Podospora</taxon>
    </lineage>
</organism>
<dbReference type="RefSeq" id="XP_062728863.1">
    <property type="nucleotide sequence ID" value="XM_062881687.1"/>
</dbReference>
<dbReference type="PANTHER" id="PTHR40135:SF1">
    <property type="entry name" value="MITOCHONDRIAL PHOSPHATE CARRIER PROTEIN"/>
    <property type="match status" value="1"/>
</dbReference>
<reference evidence="2 3" key="1">
    <citation type="journal article" date="2023" name="bioRxiv">
        <title>High-quality genome assemblies of four members of thePodospora anserinaspecies complex.</title>
        <authorList>
            <person name="Ament-Velasquez S.L."/>
            <person name="Vogan A.A."/>
            <person name="Wallerman O."/>
            <person name="Hartmann F."/>
            <person name="Gautier V."/>
            <person name="Silar P."/>
            <person name="Giraud T."/>
            <person name="Johannesson H."/>
        </authorList>
    </citation>
    <scope>NUCLEOTIDE SEQUENCE [LARGE SCALE GENOMIC DNA]</scope>
    <source>
        <strain evidence="2 3">CBS 112042</strain>
    </source>
</reference>
<dbReference type="GeneID" id="87901169"/>
<evidence type="ECO:0008006" key="4">
    <source>
        <dbReference type="Google" id="ProtNLM"/>
    </source>
</evidence>
<name>A0ABR0F9B3_9PEZI</name>
<evidence type="ECO:0000313" key="2">
    <source>
        <dbReference type="EMBL" id="KAK4639887.1"/>
    </source>
</evidence>
<dbReference type="EMBL" id="JAFFGZ010000009">
    <property type="protein sequence ID" value="KAK4639887.1"/>
    <property type="molecule type" value="Genomic_DNA"/>
</dbReference>
<comment type="caution">
    <text evidence="2">The sequence shown here is derived from an EMBL/GenBank/DDBJ whole genome shotgun (WGS) entry which is preliminary data.</text>
</comment>
<protein>
    <recommendedName>
        <fullName evidence="4">Mitochondrial phosphate carrier protein</fullName>
    </recommendedName>
</protein>
<sequence length="120" mass="13467">MRRRTNKQQLPASSFSPFLNFSSRSNSPSVPLNGTVPLKMAFITRLVSITNFAVATTALCFQVTVLYPWHKQLDEDFEALKTEHLKVLDAINKLTGSQLKPVEPAHPRKGSSLWEKISGR</sequence>
<accession>A0ABR0F9B3</accession>
<evidence type="ECO:0000256" key="1">
    <source>
        <dbReference type="SAM" id="MobiDB-lite"/>
    </source>
</evidence>
<dbReference type="Proteomes" id="UP001322138">
    <property type="component" value="Unassembled WGS sequence"/>
</dbReference>